<dbReference type="InParanoid" id="A0A061GUB7"/>
<dbReference type="AlphaFoldDB" id="A0A061GUB7"/>
<sequence>MHHHACSLFFIYLFLKHKPKKKTLICTVLMGFDGSAIDSSTEASYSNCCLLFSSFRKGGCTVFLTLVHYTNSTT</sequence>
<dbReference type="Gramene" id="EOY33455">
    <property type="protein sequence ID" value="EOY33455"/>
    <property type="gene ID" value="TCM_041424"/>
</dbReference>
<evidence type="ECO:0000313" key="2">
    <source>
        <dbReference type="Proteomes" id="UP000026915"/>
    </source>
</evidence>
<accession>A0A061GUB7</accession>
<protein>
    <submittedName>
        <fullName evidence="1">Uncharacterized protein</fullName>
    </submittedName>
</protein>
<dbReference type="EMBL" id="CM001887">
    <property type="protein sequence ID" value="EOY33455.1"/>
    <property type="molecule type" value="Genomic_DNA"/>
</dbReference>
<reference evidence="1 2" key="1">
    <citation type="journal article" date="2013" name="Genome Biol.">
        <title>The genome sequence of the most widely cultivated cacao type and its use to identify candidate genes regulating pod color.</title>
        <authorList>
            <person name="Motamayor J.C."/>
            <person name="Mockaitis K."/>
            <person name="Schmutz J."/>
            <person name="Haiminen N."/>
            <person name="Iii D.L."/>
            <person name="Cornejo O."/>
            <person name="Findley S.D."/>
            <person name="Zheng P."/>
            <person name="Utro F."/>
            <person name="Royaert S."/>
            <person name="Saski C."/>
            <person name="Jenkins J."/>
            <person name="Podicheti R."/>
            <person name="Zhao M."/>
            <person name="Scheffler B.E."/>
            <person name="Stack J.C."/>
            <person name="Feltus F.A."/>
            <person name="Mustiga G.M."/>
            <person name="Amores F."/>
            <person name="Phillips W."/>
            <person name="Marelli J.P."/>
            <person name="May G.D."/>
            <person name="Shapiro H."/>
            <person name="Ma J."/>
            <person name="Bustamante C.D."/>
            <person name="Schnell R.J."/>
            <person name="Main D."/>
            <person name="Gilbert D."/>
            <person name="Parida L."/>
            <person name="Kuhn D.N."/>
        </authorList>
    </citation>
    <scope>NUCLEOTIDE SEQUENCE [LARGE SCALE GENOMIC DNA]</scope>
    <source>
        <strain evidence="2">cv. Matina 1-6</strain>
    </source>
</reference>
<dbReference type="HOGENOM" id="CLU_2692810_0_0_1"/>
<organism evidence="1 2">
    <name type="scientific">Theobroma cacao</name>
    <name type="common">Cacao</name>
    <name type="synonym">Cocoa</name>
    <dbReference type="NCBI Taxonomy" id="3641"/>
    <lineage>
        <taxon>Eukaryota</taxon>
        <taxon>Viridiplantae</taxon>
        <taxon>Streptophyta</taxon>
        <taxon>Embryophyta</taxon>
        <taxon>Tracheophyta</taxon>
        <taxon>Spermatophyta</taxon>
        <taxon>Magnoliopsida</taxon>
        <taxon>eudicotyledons</taxon>
        <taxon>Gunneridae</taxon>
        <taxon>Pentapetalae</taxon>
        <taxon>rosids</taxon>
        <taxon>malvids</taxon>
        <taxon>Malvales</taxon>
        <taxon>Malvaceae</taxon>
        <taxon>Byttnerioideae</taxon>
        <taxon>Theobroma</taxon>
    </lineage>
</organism>
<evidence type="ECO:0000313" key="1">
    <source>
        <dbReference type="EMBL" id="EOY33455.1"/>
    </source>
</evidence>
<gene>
    <name evidence="1" type="ORF">TCM_041424</name>
</gene>
<proteinExistence type="predicted"/>
<dbReference type="Proteomes" id="UP000026915">
    <property type="component" value="Chromosome 9"/>
</dbReference>
<name>A0A061GUB7_THECC</name>
<keyword evidence="2" id="KW-1185">Reference proteome</keyword>